<protein>
    <submittedName>
        <fullName evidence="1">Uncharacterized protein</fullName>
    </submittedName>
</protein>
<keyword evidence="2" id="KW-1185">Reference proteome</keyword>
<evidence type="ECO:0000313" key="2">
    <source>
        <dbReference type="Proteomes" id="UP001190700"/>
    </source>
</evidence>
<proteinExistence type="predicted"/>
<reference evidence="1 2" key="1">
    <citation type="journal article" date="2015" name="Genome Biol. Evol.">
        <title>Comparative Genomics of a Bacterivorous Green Alga Reveals Evolutionary Causalities and Consequences of Phago-Mixotrophic Mode of Nutrition.</title>
        <authorList>
            <person name="Burns J.A."/>
            <person name="Paasch A."/>
            <person name="Narechania A."/>
            <person name="Kim E."/>
        </authorList>
    </citation>
    <scope>NUCLEOTIDE SEQUENCE [LARGE SCALE GENOMIC DNA]</scope>
    <source>
        <strain evidence="1 2">PLY_AMNH</strain>
    </source>
</reference>
<dbReference type="EMBL" id="LGRX02011790">
    <property type="protein sequence ID" value="KAK3268509.1"/>
    <property type="molecule type" value="Genomic_DNA"/>
</dbReference>
<sequence length="112" mass="11510">IAAVYGIPPERSCFLGSSETSISIATSSEFKGCVVKNSIMNRGGQFSNVHFAFDGATLALSCHGGIGDTAAAVSISGHPVATHAAVISPPTEQEFSGGVELQPVTRQFAQDL</sequence>
<organism evidence="1 2">
    <name type="scientific">Cymbomonas tetramitiformis</name>
    <dbReference type="NCBI Taxonomy" id="36881"/>
    <lineage>
        <taxon>Eukaryota</taxon>
        <taxon>Viridiplantae</taxon>
        <taxon>Chlorophyta</taxon>
        <taxon>Pyramimonadophyceae</taxon>
        <taxon>Pyramimonadales</taxon>
        <taxon>Pyramimonadaceae</taxon>
        <taxon>Cymbomonas</taxon>
    </lineage>
</organism>
<comment type="caution">
    <text evidence="1">The sequence shown here is derived from an EMBL/GenBank/DDBJ whole genome shotgun (WGS) entry which is preliminary data.</text>
</comment>
<evidence type="ECO:0000313" key="1">
    <source>
        <dbReference type="EMBL" id="KAK3268509.1"/>
    </source>
</evidence>
<name>A0AAE0FZ54_9CHLO</name>
<dbReference type="Proteomes" id="UP001190700">
    <property type="component" value="Unassembled WGS sequence"/>
</dbReference>
<accession>A0AAE0FZ54</accession>
<dbReference type="AlphaFoldDB" id="A0AAE0FZ54"/>
<feature type="non-terminal residue" evidence="1">
    <location>
        <position position="1"/>
    </location>
</feature>
<gene>
    <name evidence="1" type="ORF">CYMTET_22992</name>
</gene>